<dbReference type="PANTHER" id="PTHR35569">
    <property type="entry name" value="CYANAMIDE HYDRATASE DDI2-RELATED"/>
    <property type="match status" value="1"/>
</dbReference>
<dbReference type="PANTHER" id="PTHR35569:SF8">
    <property type="entry name" value="HYDRATASE, PUTATIVE (AFU_ORTHOLOGUE AFUA_7G06270)-RELATED"/>
    <property type="match status" value="1"/>
</dbReference>
<dbReference type="Proteomes" id="UP001152024">
    <property type="component" value="Unassembled WGS sequence"/>
</dbReference>
<reference evidence="2" key="1">
    <citation type="submission" date="2022-09" db="EMBL/GenBank/DDBJ databases">
        <title>Fusarium specimens isolated from Avocado Roots.</title>
        <authorList>
            <person name="Stajich J."/>
            <person name="Roper C."/>
            <person name="Heimlech-Rivalta G."/>
        </authorList>
    </citation>
    <scope>NUCLEOTIDE SEQUENCE</scope>
    <source>
        <strain evidence="2">CF00095</strain>
    </source>
</reference>
<dbReference type="NCBIfam" id="TIGR03401">
    <property type="entry name" value="cyanamide_fam"/>
    <property type="match status" value="1"/>
</dbReference>
<evidence type="ECO:0000313" key="3">
    <source>
        <dbReference type="Proteomes" id="UP001152024"/>
    </source>
</evidence>
<evidence type="ECO:0000259" key="1">
    <source>
        <dbReference type="PROSITE" id="PS51831"/>
    </source>
</evidence>
<accession>A0ABQ8R5Y9</accession>
<dbReference type="EMBL" id="JAOQBH010000012">
    <property type="protein sequence ID" value="KAJ4127707.1"/>
    <property type="molecule type" value="Genomic_DNA"/>
</dbReference>
<dbReference type="InterPro" id="IPR006674">
    <property type="entry name" value="HD_domain"/>
</dbReference>
<feature type="domain" description="HD" evidence="1">
    <location>
        <begin position="61"/>
        <end position="188"/>
    </location>
</feature>
<dbReference type="Gene3D" id="1.10.3210.10">
    <property type="entry name" value="Hypothetical protein af1432"/>
    <property type="match status" value="1"/>
</dbReference>
<sequence length="258" mass="29320">MNNEISENGWTAVPVDAGKIFKNGPYINEPEYFDIKTIQFPTDPIVEKTQQHAKDNLQKQTYNHSMRVFYWCKSLDLKGYSVDPLTSSATIILKQQFPDHSSLSPATLALACLLHDIGTTQKNMSSTRLSFEFQGGFQSHTLLQDWGSSQDQAEAVCETIIRHQDLGTEGNITFLGQLIQLATIYDNVGEHPNVEDFGRIIHEKTRGDVNELFKREGWLGCFAETIRKEEGLKPWCHTTHIPNFAEQVEANELQKPYE</sequence>
<name>A0ABQ8R5Y9_FUSEQ</name>
<dbReference type="Pfam" id="PF01966">
    <property type="entry name" value="HD"/>
    <property type="match status" value="1"/>
</dbReference>
<protein>
    <recommendedName>
        <fullName evidence="1">HD domain-containing protein</fullName>
    </recommendedName>
</protein>
<keyword evidence="3" id="KW-1185">Reference proteome</keyword>
<proteinExistence type="predicted"/>
<dbReference type="CDD" id="cd00077">
    <property type="entry name" value="HDc"/>
    <property type="match status" value="1"/>
</dbReference>
<dbReference type="InterPro" id="IPR017771">
    <property type="entry name" value="Cyanamide_hydratase_HD"/>
</dbReference>
<dbReference type="SUPFAM" id="SSF109604">
    <property type="entry name" value="HD-domain/PDEase-like"/>
    <property type="match status" value="1"/>
</dbReference>
<evidence type="ECO:0000313" key="2">
    <source>
        <dbReference type="EMBL" id="KAJ4127707.1"/>
    </source>
</evidence>
<dbReference type="PROSITE" id="PS51831">
    <property type="entry name" value="HD"/>
    <property type="match status" value="1"/>
</dbReference>
<dbReference type="InterPro" id="IPR003607">
    <property type="entry name" value="HD/PDEase_dom"/>
</dbReference>
<gene>
    <name evidence="2" type="ORF">NW768_007979</name>
</gene>
<organism evidence="2 3">
    <name type="scientific">Fusarium equiseti</name>
    <name type="common">Fusarium scirpi</name>
    <dbReference type="NCBI Taxonomy" id="61235"/>
    <lineage>
        <taxon>Eukaryota</taxon>
        <taxon>Fungi</taxon>
        <taxon>Dikarya</taxon>
        <taxon>Ascomycota</taxon>
        <taxon>Pezizomycotina</taxon>
        <taxon>Sordariomycetes</taxon>
        <taxon>Hypocreomycetidae</taxon>
        <taxon>Hypocreales</taxon>
        <taxon>Nectriaceae</taxon>
        <taxon>Fusarium</taxon>
        <taxon>Fusarium incarnatum-equiseti species complex</taxon>
    </lineage>
</organism>
<comment type="caution">
    <text evidence="2">The sequence shown here is derived from an EMBL/GenBank/DDBJ whole genome shotgun (WGS) entry which is preliminary data.</text>
</comment>